<name>A0ACC0WA06_9STRA</name>
<protein>
    <submittedName>
        <fullName evidence="1">Uncharacterized protein</fullName>
    </submittedName>
</protein>
<keyword evidence="2" id="KW-1185">Reference proteome</keyword>
<comment type="caution">
    <text evidence="1">The sequence shown here is derived from an EMBL/GenBank/DDBJ whole genome shotgun (WGS) entry which is preliminary data.</text>
</comment>
<dbReference type="Proteomes" id="UP001163321">
    <property type="component" value="Chromosome 3"/>
</dbReference>
<proteinExistence type="predicted"/>
<accession>A0ACC0WA06</accession>
<sequence>MRNIQKADQSPHVWIPVLRCFICPMSPHTHSGMTEKDAVPGKFVAGSRTMLNAFLSRGDIVPDEVQRVQELVECMDNTRC</sequence>
<reference evidence="1 2" key="1">
    <citation type="journal article" date="2022" name="bioRxiv">
        <title>The genome of the oomycete Peronosclerospora sorghi, a cosmopolitan pathogen of maize and sorghum, is inflated with dispersed pseudogenes.</title>
        <authorList>
            <person name="Fletcher K."/>
            <person name="Martin F."/>
            <person name="Isakeit T."/>
            <person name="Cavanaugh K."/>
            <person name="Magill C."/>
            <person name="Michelmore R."/>
        </authorList>
    </citation>
    <scope>NUCLEOTIDE SEQUENCE [LARGE SCALE GENOMIC DNA]</scope>
    <source>
        <strain evidence="1">P6</strain>
    </source>
</reference>
<evidence type="ECO:0000313" key="1">
    <source>
        <dbReference type="EMBL" id="KAI9915480.1"/>
    </source>
</evidence>
<organism evidence="1 2">
    <name type="scientific">Peronosclerospora sorghi</name>
    <dbReference type="NCBI Taxonomy" id="230839"/>
    <lineage>
        <taxon>Eukaryota</taxon>
        <taxon>Sar</taxon>
        <taxon>Stramenopiles</taxon>
        <taxon>Oomycota</taxon>
        <taxon>Peronosporomycetes</taxon>
        <taxon>Peronosporales</taxon>
        <taxon>Peronosporaceae</taxon>
        <taxon>Peronosclerospora</taxon>
    </lineage>
</organism>
<evidence type="ECO:0000313" key="2">
    <source>
        <dbReference type="Proteomes" id="UP001163321"/>
    </source>
</evidence>
<dbReference type="EMBL" id="CM047582">
    <property type="protein sequence ID" value="KAI9915480.1"/>
    <property type="molecule type" value="Genomic_DNA"/>
</dbReference>
<gene>
    <name evidence="1" type="ORF">PsorP6_007633</name>
</gene>